<keyword evidence="4 5" id="KW-0030">Aminoacyl-tRNA synthetase</keyword>
<reference evidence="8" key="1">
    <citation type="submission" date="2016-06" db="EMBL/GenBank/DDBJ databases">
        <title>De novo assembly and RNA-Seq shows season-dependent expression and editing in black bear kidneys.</title>
        <authorList>
            <person name="Korstanje R."/>
            <person name="Srivastava A."/>
            <person name="Sarsani V.K."/>
            <person name="Sheehan S.M."/>
            <person name="Seger R.L."/>
            <person name="Barter M.E."/>
            <person name="Lindqvist C."/>
            <person name="Brody L.C."/>
            <person name="Mullikin J.C."/>
        </authorList>
    </citation>
    <scope>NUCLEOTIDE SEQUENCE [LARGE SCALE GENOMIC DNA]</scope>
</reference>
<dbReference type="AlphaFoldDB" id="A0A452RQG0"/>
<evidence type="ECO:0000313" key="7">
    <source>
        <dbReference type="Ensembl" id="ENSUAMP00000021537.1"/>
    </source>
</evidence>
<organism evidence="7 8">
    <name type="scientific">Ursus americanus</name>
    <name type="common">American black bear</name>
    <name type="synonym">Euarctos americanus</name>
    <dbReference type="NCBI Taxonomy" id="9643"/>
    <lineage>
        <taxon>Eukaryota</taxon>
        <taxon>Metazoa</taxon>
        <taxon>Chordata</taxon>
        <taxon>Craniata</taxon>
        <taxon>Vertebrata</taxon>
        <taxon>Euteleostomi</taxon>
        <taxon>Mammalia</taxon>
        <taxon>Eutheria</taxon>
        <taxon>Laurasiatheria</taxon>
        <taxon>Carnivora</taxon>
        <taxon>Caniformia</taxon>
        <taxon>Ursidae</taxon>
        <taxon>Ursus</taxon>
    </lineage>
</organism>
<evidence type="ECO:0000256" key="5">
    <source>
        <dbReference type="RuleBase" id="RU363037"/>
    </source>
</evidence>
<dbReference type="GeneTree" id="ENSGT00390000009759"/>
<evidence type="ECO:0000313" key="8">
    <source>
        <dbReference type="Proteomes" id="UP000291022"/>
    </source>
</evidence>
<keyword evidence="1 5" id="KW-0436">Ligase</keyword>
<dbReference type="STRING" id="9643.ENSUAMP00000021537"/>
<dbReference type="InterPro" id="IPR000924">
    <property type="entry name" value="Glu/Gln-tRNA-synth"/>
</dbReference>
<keyword evidence="2 5" id="KW-0547">Nucleotide-binding</keyword>
<dbReference type="Pfam" id="PF00749">
    <property type="entry name" value="tRNA-synt_1c"/>
    <property type="match status" value="1"/>
</dbReference>
<dbReference type="OMA" id="MAWNRHE"/>
<proteinExistence type="inferred from homology"/>
<name>A0A452RQG0_URSAM</name>
<reference evidence="7" key="2">
    <citation type="submission" date="2025-08" db="UniProtKB">
        <authorList>
            <consortium name="Ensembl"/>
        </authorList>
    </citation>
    <scope>IDENTIFICATION</scope>
</reference>
<keyword evidence="8" id="KW-1185">Reference proteome</keyword>
<dbReference type="GO" id="GO:0004818">
    <property type="term" value="F:glutamate-tRNA ligase activity"/>
    <property type="evidence" value="ECO:0007669"/>
    <property type="project" value="TreeGrafter"/>
</dbReference>
<dbReference type="GO" id="GO:0005524">
    <property type="term" value="F:ATP binding"/>
    <property type="evidence" value="ECO:0007669"/>
    <property type="project" value="UniProtKB-KW"/>
</dbReference>
<dbReference type="PROSITE" id="PS00178">
    <property type="entry name" value="AA_TRNA_LIGASE_I"/>
    <property type="match status" value="1"/>
</dbReference>
<dbReference type="GO" id="GO:0005739">
    <property type="term" value="C:mitochondrion"/>
    <property type="evidence" value="ECO:0007669"/>
    <property type="project" value="TreeGrafter"/>
</dbReference>
<keyword evidence="3 5" id="KW-0067">ATP-binding</keyword>
<dbReference type="InterPro" id="IPR020058">
    <property type="entry name" value="Glu/Gln-tRNA-synth_Ib_cat-dom"/>
</dbReference>
<dbReference type="InterPro" id="IPR014729">
    <property type="entry name" value="Rossmann-like_a/b/a_fold"/>
</dbReference>
<dbReference type="Ensembl" id="ENSUAMT00000024070.1">
    <property type="protein sequence ID" value="ENSUAMP00000021537.1"/>
    <property type="gene ID" value="ENSUAMG00000016907.1"/>
</dbReference>
<dbReference type="PANTHER" id="PTHR43311">
    <property type="entry name" value="GLUTAMATE--TRNA LIGASE"/>
    <property type="match status" value="1"/>
</dbReference>
<comment type="similarity">
    <text evidence="5">Belongs to the class-I aminoacyl-tRNA synthetase family.</text>
</comment>
<dbReference type="PRINTS" id="PR00987">
    <property type="entry name" value="TRNASYNTHGLU"/>
</dbReference>
<reference evidence="7" key="3">
    <citation type="submission" date="2025-09" db="UniProtKB">
        <authorList>
            <consortium name="Ensembl"/>
        </authorList>
    </citation>
    <scope>IDENTIFICATION</scope>
</reference>
<dbReference type="SUPFAM" id="SSF52374">
    <property type="entry name" value="Nucleotidylyl transferase"/>
    <property type="match status" value="1"/>
</dbReference>
<accession>A0A452RQG0</accession>
<evidence type="ECO:0000256" key="2">
    <source>
        <dbReference type="ARBA" id="ARBA00022741"/>
    </source>
</evidence>
<dbReference type="GO" id="GO:0006424">
    <property type="term" value="P:glutamyl-tRNA aminoacylation"/>
    <property type="evidence" value="ECO:0007669"/>
    <property type="project" value="TreeGrafter"/>
</dbReference>
<evidence type="ECO:0000256" key="4">
    <source>
        <dbReference type="ARBA" id="ARBA00023146"/>
    </source>
</evidence>
<keyword evidence="5" id="KW-0648">Protein biosynthesis</keyword>
<dbReference type="Gene3D" id="3.40.50.620">
    <property type="entry name" value="HUPs"/>
    <property type="match status" value="1"/>
</dbReference>
<feature type="domain" description="Glutamyl/glutaminyl-tRNA synthetase class Ib catalytic" evidence="6">
    <location>
        <begin position="37"/>
        <end position="157"/>
    </location>
</feature>
<sequence length="211" mass="23333">MAVLLKRLLQSARRPAALGRPVGRREASLGTDPGAAVRVRFAPSPTGFLHLGGLRTALYNYIFAKKHQGSFILRLEDTDQTRLVPGAADNIEDMLEWAGIPPDESPRRGGPAGPYQQSQRLELYAQATEALLESGAAYPCFCSPQRLELLKKEPRPIEAVAQKLAKGPKPAIRFRLEGKRRPSRTWCMAWNRHEVAHVEGGPAVYSVPDKF</sequence>
<evidence type="ECO:0000259" key="6">
    <source>
        <dbReference type="Pfam" id="PF00749"/>
    </source>
</evidence>
<dbReference type="InterPro" id="IPR049940">
    <property type="entry name" value="GluQ/Sye"/>
</dbReference>
<dbReference type="InterPro" id="IPR001412">
    <property type="entry name" value="aa-tRNA-synth_I_CS"/>
</dbReference>
<dbReference type="PANTHER" id="PTHR43311:SF2">
    <property type="entry name" value="GLUTAMATE--TRNA LIGASE, MITOCHONDRIAL-RELATED"/>
    <property type="match status" value="1"/>
</dbReference>
<evidence type="ECO:0000256" key="3">
    <source>
        <dbReference type="ARBA" id="ARBA00022840"/>
    </source>
</evidence>
<protein>
    <recommendedName>
        <fullName evidence="6">Glutamyl/glutaminyl-tRNA synthetase class Ib catalytic domain-containing protein</fullName>
    </recommendedName>
</protein>
<dbReference type="Proteomes" id="UP000291022">
    <property type="component" value="Unassembled WGS sequence"/>
</dbReference>
<evidence type="ECO:0000256" key="1">
    <source>
        <dbReference type="ARBA" id="ARBA00022598"/>
    </source>
</evidence>